<dbReference type="Gene3D" id="1.20.1560.10">
    <property type="entry name" value="ABC transporter type 1, transmembrane domain"/>
    <property type="match status" value="1"/>
</dbReference>
<evidence type="ECO:0000259" key="9">
    <source>
        <dbReference type="PROSITE" id="PS50929"/>
    </source>
</evidence>
<name>A0A5E8AKS2_9SPHN</name>
<dbReference type="PANTHER" id="PTHR24221:SF653">
    <property type="entry name" value="TRANSPORT ATP-BINDING PROTEIN CYDC"/>
    <property type="match status" value="1"/>
</dbReference>
<keyword evidence="4" id="KW-0067">ATP-binding</keyword>
<comment type="subcellular location">
    <subcellularLocation>
        <location evidence="1">Cell membrane</location>
        <topology evidence="1">Multi-pass membrane protein</topology>
    </subcellularLocation>
</comment>
<feature type="domain" description="ABC transmembrane type-1" evidence="9">
    <location>
        <begin position="20"/>
        <end position="255"/>
    </location>
</feature>
<dbReference type="GO" id="GO:0016887">
    <property type="term" value="F:ATP hydrolysis activity"/>
    <property type="evidence" value="ECO:0007669"/>
    <property type="project" value="InterPro"/>
</dbReference>
<keyword evidence="6 7" id="KW-0472">Membrane</keyword>
<evidence type="ECO:0000313" key="10">
    <source>
        <dbReference type="EMBL" id="VVT32030.1"/>
    </source>
</evidence>
<dbReference type="PANTHER" id="PTHR24221">
    <property type="entry name" value="ATP-BINDING CASSETTE SUB-FAMILY B"/>
    <property type="match status" value="1"/>
</dbReference>
<evidence type="ECO:0000256" key="6">
    <source>
        <dbReference type="ARBA" id="ARBA00023136"/>
    </source>
</evidence>
<gene>
    <name evidence="10" type="ORF">SPHINGO391_530062</name>
</gene>
<dbReference type="InterPro" id="IPR003439">
    <property type="entry name" value="ABC_transporter-like_ATP-bd"/>
</dbReference>
<reference evidence="10 11" key="1">
    <citation type="submission" date="2019-09" db="EMBL/GenBank/DDBJ databases">
        <authorList>
            <person name="Dittami M. S."/>
        </authorList>
    </citation>
    <scope>NUCLEOTIDE SEQUENCE [LARGE SCALE GENOMIC DNA]</scope>
    <source>
        <strain evidence="10">SPHINGO391</strain>
    </source>
</reference>
<keyword evidence="5 7" id="KW-1133">Transmembrane helix</keyword>
<feature type="transmembrane region" description="Helical" evidence="7">
    <location>
        <begin position="271"/>
        <end position="292"/>
    </location>
</feature>
<dbReference type="Proteomes" id="UP000326857">
    <property type="component" value="Unassembled WGS sequence"/>
</dbReference>
<evidence type="ECO:0000313" key="11">
    <source>
        <dbReference type="Proteomes" id="UP000326857"/>
    </source>
</evidence>
<protein>
    <recommendedName>
        <fullName evidence="12">ATP-binding cassette transporter</fullName>
    </recommendedName>
</protein>
<feature type="transmembrane region" description="Helical" evidence="7">
    <location>
        <begin position="153"/>
        <end position="170"/>
    </location>
</feature>
<dbReference type="GO" id="GO:1904680">
    <property type="term" value="F:peptide transmembrane transporter activity"/>
    <property type="evidence" value="ECO:0007669"/>
    <property type="project" value="InterPro"/>
</dbReference>
<dbReference type="InterPro" id="IPR036640">
    <property type="entry name" value="ABC1_TM_sf"/>
</dbReference>
<dbReference type="AlphaFoldDB" id="A0A5E8AKS2"/>
<evidence type="ECO:0008006" key="12">
    <source>
        <dbReference type="Google" id="ProtNLM"/>
    </source>
</evidence>
<dbReference type="InterPro" id="IPR005898">
    <property type="entry name" value="Cyc_pep_transpt_SyrD/YojI"/>
</dbReference>
<dbReference type="EMBL" id="CABVLI010000049">
    <property type="protein sequence ID" value="VVT32030.1"/>
    <property type="molecule type" value="Genomic_DNA"/>
</dbReference>
<dbReference type="GO" id="GO:0005886">
    <property type="term" value="C:plasma membrane"/>
    <property type="evidence" value="ECO:0007669"/>
    <property type="project" value="UniProtKB-SubCell"/>
</dbReference>
<evidence type="ECO:0000256" key="7">
    <source>
        <dbReference type="SAM" id="Phobius"/>
    </source>
</evidence>
<dbReference type="SUPFAM" id="SSF90123">
    <property type="entry name" value="ABC transporter transmembrane region"/>
    <property type="match status" value="1"/>
</dbReference>
<dbReference type="PROSITE" id="PS50929">
    <property type="entry name" value="ABC_TM1F"/>
    <property type="match status" value="1"/>
</dbReference>
<keyword evidence="2 7" id="KW-0812">Transmembrane</keyword>
<proteinExistence type="predicted"/>
<evidence type="ECO:0000259" key="8">
    <source>
        <dbReference type="PROSITE" id="PS50893"/>
    </source>
</evidence>
<dbReference type="InterPro" id="IPR027417">
    <property type="entry name" value="P-loop_NTPase"/>
</dbReference>
<feature type="transmembrane region" description="Helical" evidence="7">
    <location>
        <begin position="20"/>
        <end position="43"/>
    </location>
</feature>
<dbReference type="GO" id="GO:0015833">
    <property type="term" value="P:peptide transport"/>
    <property type="evidence" value="ECO:0007669"/>
    <property type="project" value="InterPro"/>
</dbReference>
<dbReference type="InterPro" id="IPR003593">
    <property type="entry name" value="AAA+_ATPase"/>
</dbReference>
<evidence type="ECO:0000256" key="3">
    <source>
        <dbReference type="ARBA" id="ARBA00022741"/>
    </source>
</evidence>
<feature type="domain" description="ABC transporter" evidence="8">
    <location>
        <begin position="331"/>
        <end position="543"/>
    </location>
</feature>
<evidence type="ECO:0000256" key="1">
    <source>
        <dbReference type="ARBA" id="ARBA00004651"/>
    </source>
</evidence>
<keyword evidence="3" id="KW-0547">Nucleotide-binding</keyword>
<organism evidence="10 11">
    <name type="scientific">Sphingomonas aurantiaca</name>
    <dbReference type="NCBI Taxonomy" id="185949"/>
    <lineage>
        <taxon>Bacteria</taxon>
        <taxon>Pseudomonadati</taxon>
        <taxon>Pseudomonadota</taxon>
        <taxon>Alphaproteobacteria</taxon>
        <taxon>Sphingomonadales</taxon>
        <taxon>Sphingomonadaceae</taxon>
        <taxon>Sphingomonas</taxon>
    </lineage>
</organism>
<evidence type="ECO:0000256" key="4">
    <source>
        <dbReference type="ARBA" id="ARBA00022840"/>
    </source>
</evidence>
<dbReference type="RefSeq" id="WP_151992143.1">
    <property type="nucleotide sequence ID" value="NZ_LR701528.1"/>
</dbReference>
<dbReference type="SMART" id="SM00382">
    <property type="entry name" value="AAA"/>
    <property type="match status" value="1"/>
</dbReference>
<feature type="transmembrane region" description="Helical" evidence="7">
    <location>
        <begin position="245"/>
        <end position="265"/>
    </location>
</feature>
<evidence type="ECO:0000256" key="2">
    <source>
        <dbReference type="ARBA" id="ARBA00022692"/>
    </source>
</evidence>
<dbReference type="GO" id="GO:0140359">
    <property type="term" value="F:ABC-type transporter activity"/>
    <property type="evidence" value="ECO:0007669"/>
    <property type="project" value="InterPro"/>
</dbReference>
<dbReference type="PROSITE" id="PS50893">
    <property type="entry name" value="ABC_TRANSPORTER_2"/>
    <property type="match status" value="1"/>
</dbReference>
<dbReference type="InterPro" id="IPR011527">
    <property type="entry name" value="ABC1_TM_dom"/>
</dbReference>
<dbReference type="NCBIfam" id="TIGR01194">
    <property type="entry name" value="cyc_pep_trnsptr"/>
    <property type="match status" value="1"/>
</dbReference>
<dbReference type="Gene3D" id="3.40.50.300">
    <property type="entry name" value="P-loop containing nucleotide triphosphate hydrolases"/>
    <property type="match status" value="1"/>
</dbReference>
<sequence length="544" mass="58996">MPTTLFALLAREAAGSRRDIFLAVLISAAANTAILVIINNAAAALGKGAPDLRDVGLFLVALALYVLGLRYTFDSATRIFEHMLATIRIRLMAQIGHAELMALQKVGRARIFQAITQDLVIISESQGLLVAAAHSAVMVSCTGLYVLTLSMPAFLIIVGVIGAGVMLYLSRMAELNRLITASTTEEIGFIGMMSDLIDGVKEVKLSHARREALLAEIRSIAVRLRDIKMQTTSVYNSTALFSQSFFYMLLGLIVFALPSLVSGFAQHAPEMVATVLFIFGPLSTVITAVPAISKADRAAGSLIALEGEVSRMVTVPESIQPPAPLSFRRTLTCKAIEFSYPGEAGETFHIGPIDLTIRQGEITMFVGGNGSGKTTLLKVMAGLYPALAGALLIDGKPVAPGRRPNLRELFGGIFSDLHLFSKLYGITPDTDAIAAHLDRMRIADKVGYDDGFTTRDLSTGQRKRVAMLVTLLEDRPVLVFDEWAAEQDPEFRHYFYEELLPELKAAGKTLLIATHDDRYFGVADLVVKMEMGVVASTRRRKAMA</sequence>
<evidence type="ECO:0000256" key="5">
    <source>
        <dbReference type="ARBA" id="ARBA00022989"/>
    </source>
</evidence>
<dbReference type="SUPFAM" id="SSF52540">
    <property type="entry name" value="P-loop containing nucleoside triphosphate hydrolases"/>
    <property type="match status" value="1"/>
</dbReference>
<dbReference type="GO" id="GO:0034040">
    <property type="term" value="F:ATPase-coupled lipid transmembrane transporter activity"/>
    <property type="evidence" value="ECO:0007669"/>
    <property type="project" value="TreeGrafter"/>
</dbReference>
<dbReference type="Pfam" id="PF00005">
    <property type="entry name" value="ABC_tran"/>
    <property type="match status" value="1"/>
</dbReference>
<dbReference type="GO" id="GO:0005524">
    <property type="term" value="F:ATP binding"/>
    <property type="evidence" value="ECO:0007669"/>
    <property type="project" value="UniProtKB-KW"/>
</dbReference>
<accession>A0A5E8AKS2</accession>
<dbReference type="InterPro" id="IPR039421">
    <property type="entry name" value="Type_1_exporter"/>
</dbReference>
<feature type="transmembrane region" description="Helical" evidence="7">
    <location>
        <begin position="55"/>
        <end position="73"/>
    </location>
</feature>